<evidence type="ECO:0008006" key="6">
    <source>
        <dbReference type="Google" id="ProtNLM"/>
    </source>
</evidence>
<dbReference type="PRINTS" id="PR00947">
    <property type="entry name" value="CUTICLE"/>
</dbReference>
<evidence type="ECO:0000313" key="4">
    <source>
        <dbReference type="EMBL" id="KAH9381045.1"/>
    </source>
</evidence>
<gene>
    <name evidence="4" type="ORF">HPB48_017242</name>
</gene>
<protein>
    <recommendedName>
        <fullName evidence="6">Cuticular protein</fullName>
    </recommendedName>
</protein>
<keyword evidence="1 2" id="KW-0193">Cuticle</keyword>
<feature type="region of interest" description="Disordered" evidence="3">
    <location>
        <begin position="1"/>
        <end position="26"/>
    </location>
</feature>
<evidence type="ECO:0000256" key="1">
    <source>
        <dbReference type="ARBA" id="ARBA00022460"/>
    </source>
</evidence>
<dbReference type="PANTHER" id="PTHR10380">
    <property type="entry name" value="CUTICLE PROTEIN"/>
    <property type="match status" value="1"/>
</dbReference>
<dbReference type="Proteomes" id="UP000821853">
    <property type="component" value="Chromosome 9"/>
</dbReference>
<dbReference type="VEuPathDB" id="VectorBase:HLOH_060727"/>
<comment type="caution">
    <text evidence="4">The sequence shown here is derived from an EMBL/GenBank/DDBJ whole genome shotgun (WGS) entry which is preliminary data.</text>
</comment>
<reference evidence="4 5" key="1">
    <citation type="journal article" date="2020" name="Cell">
        <title>Large-Scale Comparative Analyses of Tick Genomes Elucidate Their Genetic Diversity and Vector Capacities.</title>
        <authorList>
            <consortium name="Tick Genome and Microbiome Consortium (TIGMIC)"/>
            <person name="Jia N."/>
            <person name="Wang J."/>
            <person name="Shi W."/>
            <person name="Du L."/>
            <person name="Sun Y."/>
            <person name="Zhan W."/>
            <person name="Jiang J.F."/>
            <person name="Wang Q."/>
            <person name="Zhang B."/>
            <person name="Ji P."/>
            <person name="Bell-Sakyi L."/>
            <person name="Cui X.M."/>
            <person name="Yuan T.T."/>
            <person name="Jiang B.G."/>
            <person name="Yang W.F."/>
            <person name="Lam T.T."/>
            <person name="Chang Q.C."/>
            <person name="Ding S.J."/>
            <person name="Wang X.J."/>
            <person name="Zhu J.G."/>
            <person name="Ruan X.D."/>
            <person name="Zhao L."/>
            <person name="Wei J.T."/>
            <person name="Ye R.Z."/>
            <person name="Que T.C."/>
            <person name="Du C.H."/>
            <person name="Zhou Y.H."/>
            <person name="Cheng J.X."/>
            <person name="Dai P.F."/>
            <person name="Guo W.B."/>
            <person name="Han X.H."/>
            <person name="Huang E.J."/>
            <person name="Li L.F."/>
            <person name="Wei W."/>
            <person name="Gao Y.C."/>
            <person name="Liu J.Z."/>
            <person name="Shao H.Z."/>
            <person name="Wang X."/>
            <person name="Wang C.C."/>
            <person name="Yang T.C."/>
            <person name="Huo Q.B."/>
            <person name="Li W."/>
            <person name="Chen H.Y."/>
            <person name="Chen S.E."/>
            <person name="Zhou L.G."/>
            <person name="Ni X.B."/>
            <person name="Tian J.H."/>
            <person name="Sheng Y."/>
            <person name="Liu T."/>
            <person name="Pan Y.S."/>
            <person name="Xia L.Y."/>
            <person name="Li J."/>
            <person name="Zhao F."/>
            <person name="Cao W.C."/>
        </authorList>
    </citation>
    <scope>NUCLEOTIDE SEQUENCE [LARGE SCALE GENOMIC DNA]</scope>
    <source>
        <strain evidence="4">HaeL-2018</strain>
    </source>
</reference>
<dbReference type="AlphaFoldDB" id="A0A9J6GZX7"/>
<dbReference type="OMA" id="CITRIVQ"/>
<dbReference type="GO" id="GO:0008010">
    <property type="term" value="F:structural constituent of chitin-based larval cuticle"/>
    <property type="evidence" value="ECO:0007669"/>
    <property type="project" value="TreeGrafter"/>
</dbReference>
<dbReference type="PROSITE" id="PS51155">
    <property type="entry name" value="CHIT_BIND_RR_2"/>
    <property type="match status" value="1"/>
</dbReference>
<sequence length="97" mass="9897">MQFAGNYNFGYDEDHSSGGSFRRETGNALGVKQGSYGLRDADGRVRVVNYLADANGFRASVSTNEPGIVPSAPADVSIGAPGAALPPAAVPGKPQAS</sequence>
<dbReference type="PROSITE" id="PS00233">
    <property type="entry name" value="CHIT_BIND_RR_1"/>
    <property type="match status" value="1"/>
</dbReference>
<organism evidence="4 5">
    <name type="scientific">Haemaphysalis longicornis</name>
    <name type="common">Bush tick</name>
    <dbReference type="NCBI Taxonomy" id="44386"/>
    <lineage>
        <taxon>Eukaryota</taxon>
        <taxon>Metazoa</taxon>
        <taxon>Ecdysozoa</taxon>
        <taxon>Arthropoda</taxon>
        <taxon>Chelicerata</taxon>
        <taxon>Arachnida</taxon>
        <taxon>Acari</taxon>
        <taxon>Parasitiformes</taxon>
        <taxon>Ixodida</taxon>
        <taxon>Ixodoidea</taxon>
        <taxon>Ixodidae</taxon>
        <taxon>Haemaphysalinae</taxon>
        <taxon>Haemaphysalis</taxon>
    </lineage>
</organism>
<dbReference type="InterPro" id="IPR050468">
    <property type="entry name" value="Cuticle_Struct_Prot"/>
</dbReference>
<accession>A0A9J6GZX7</accession>
<dbReference type="EMBL" id="JABSTR010000011">
    <property type="protein sequence ID" value="KAH9381045.1"/>
    <property type="molecule type" value="Genomic_DNA"/>
</dbReference>
<dbReference type="Pfam" id="PF00379">
    <property type="entry name" value="Chitin_bind_4"/>
    <property type="match status" value="1"/>
</dbReference>
<evidence type="ECO:0000256" key="3">
    <source>
        <dbReference type="SAM" id="MobiDB-lite"/>
    </source>
</evidence>
<proteinExistence type="predicted"/>
<keyword evidence="5" id="KW-1185">Reference proteome</keyword>
<dbReference type="PANTHER" id="PTHR10380:SF173">
    <property type="entry name" value="CUTICULAR PROTEIN 47EF, ISOFORM C-RELATED"/>
    <property type="match status" value="1"/>
</dbReference>
<feature type="compositionally biased region" description="Basic and acidic residues" evidence="3">
    <location>
        <begin position="12"/>
        <end position="25"/>
    </location>
</feature>
<dbReference type="InterPro" id="IPR031311">
    <property type="entry name" value="CHIT_BIND_RR_consensus"/>
</dbReference>
<name>A0A9J6GZX7_HAELO</name>
<evidence type="ECO:0000313" key="5">
    <source>
        <dbReference type="Proteomes" id="UP000821853"/>
    </source>
</evidence>
<dbReference type="GO" id="GO:0062129">
    <property type="term" value="C:chitin-based extracellular matrix"/>
    <property type="evidence" value="ECO:0007669"/>
    <property type="project" value="TreeGrafter"/>
</dbReference>
<evidence type="ECO:0000256" key="2">
    <source>
        <dbReference type="PROSITE-ProRule" id="PRU00497"/>
    </source>
</evidence>
<dbReference type="OrthoDB" id="8021718at2759"/>
<dbReference type="InterPro" id="IPR000618">
    <property type="entry name" value="Insect_cuticle"/>
</dbReference>